<feature type="non-terminal residue" evidence="1">
    <location>
        <position position="44"/>
    </location>
</feature>
<accession>A0A382TRD6</accession>
<sequence length="44" mass="5044">RDAQSRCLQYSGPLNRHCGRCRHCALGNRVAHRKPESDIGVRRL</sequence>
<dbReference type="EMBL" id="UINC01138388">
    <property type="protein sequence ID" value="SVD24292.1"/>
    <property type="molecule type" value="Genomic_DNA"/>
</dbReference>
<gene>
    <name evidence="1" type="ORF">METZ01_LOCUS377146</name>
</gene>
<name>A0A382TRD6_9ZZZZ</name>
<dbReference type="AlphaFoldDB" id="A0A382TRD6"/>
<evidence type="ECO:0000313" key="1">
    <source>
        <dbReference type="EMBL" id="SVD24292.1"/>
    </source>
</evidence>
<protein>
    <submittedName>
        <fullName evidence="1">Uncharacterized protein</fullName>
    </submittedName>
</protein>
<reference evidence="1" key="1">
    <citation type="submission" date="2018-05" db="EMBL/GenBank/DDBJ databases">
        <authorList>
            <person name="Lanie J.A."/>
            <person name="Ng W.-L."/>
            <person name="Kazmierczak K.M."/>
            <person name="Andrzejewski T.M."/>
            <person name="Davidsen T.M."/>
            <person name="Wayne K.J."/>
            <person name="Tettelin H."/>
            <person name="Glass J.I."/>
            <person name="Rusch D."/>
            <person name="Podicherti R."/>
            <person name="Tsui H.-C.T."/>
            <person name="Winkler M.E."/>
        </authorList>
    </citation>
    <scope>NUCLEOTIDE SEQUENCE</scope>
</reference>
<organism evidence="1">
    <name type="scientific">marine metagenome</name>
    <dbReference type="NCBI Taxonomy" id="408172"/>
    <lineage>
        <taxon>unclassified sequences</taxon>
        <taxon>metagenomes</taxon>
        <taxon>ecological metagenomes</taxon>
    </lineage>
</organism>
<proteinExistence type="predicted"/>
<feature type="non-terminal residue" evidence="1">
    <location>
        <position position="1"/>
    </location>
</feature>